<evidence type="ECO:0000256" key="1">
    <source>
        <dbReference type="ARBA" id="ARBA00023186"/>
    </source>
</evidence>
<dbReference type="CDD" id="cd06257">
    <property type="entry name" value="DnaJ"/>
    <property type="match status" value="1"/>
</dbReference>
<sequence>MNIDAILGELARQPDIYDDLYGVLGCTPSNTAEQIATEYRRRTLACHPDRRPNDQDAARQEFERLNVAYGILGRETERASYERWRTSGLKVSFASWRALNERAQAVHWQPQPTQSVIDNRPYEGWRAAQPACKAKGTIATESESERLIQQFRNYEL</sequence>
<evidence type="ECO:0000259" key="2">
    <source>
        <dbReference type="PROSITE" id="PS50076"/>
    </source>
</evidence>
<dbReference type="PANTHER" id="PTHR44500">
    <property type="entry name" value="DNAJ HOMOLOG SUBFAMILY C MEMBER 12"/>
    <property type="match status" value="1"/>
</dbReference>
<dbReference type="STRING" id="78915.A0A4P9XWI1"/>
<keyword evidence="4" id="KW-1185">Reference proteome</keyword>
<evidence type="ECO:0000313" key="4">
    <source>
        <dbReference type="Proteomes" id="UP000271241"/>
    </source>
</evidence>
<dbReference type="PRINTS" id="PR00625">
    <property type="entry name" value="JDOMAIN"/>
</dbReference>
<dbReference type="Pfam" id="PF00226">
    <property type="entry name" value="DnaJ"/>
    <property type="match status" value="1"/>
</dbReference>
<evidence type="ECO:0000313" key="3">
    <source>
        <dbReference type="EMBL" id="RKP10658.1"/>
    </source>
</evidence>
<reference evidence="4" key="1">
    <citation type="journal article" date="2018" name="Nat. Microbiol.">
        <title>Leveraging single-cell genomics to expand the fungal tree of life.</title>
        <authorList>
            <person name="Ahrendt S.R."/>
            <person name="Quandt C.A."/>
            <person name="Ciobanu D."/>
            <person name="Clum A."/>
            <person name="Salamov A."/>
            <person name="Andreopoulos B."/>
            <person name="Cheng J.F."/>
            <person name="Woyke T."/>
            <person name="Pelin A."/>
            <person name="Henrissat B."/>
            <person name="Reynolds N.K."/>
            <person name="Benny G.L."/>
            <person name="Smith M.E."/>
            <person name="James T.Y."/>
            <person name="Grigoriev I.V."/>
        </authorList>
    </citation>
    <scope>NUCLEOTIDE SEQUENCE [LARGE SCALE GENOMIC DNA]</scope>
    <source>
        <strain evidence="4">RSA 1356</strain>
    </source>
</reference>
<dbReference type="SUPFAM" id="SSF46565">
    <property type="entry name" value="Chaperone J-domain"/>
    <property type="match status" value="1"/>
</dbReference>
<proteinExistence type="predicted"/>
<dbReference type="SMART" id="SM00271">
    <property type="entry name" value="DnaJ"/>
    <property type="match status" value="1"/>
</dbReference>
<feature type="domain" description="J" evidence="2">
    <location>
        <begin position="19"/>
        <end position="85"/>
    </location>
</feature>
<dbReference type="Gene3D" id="1.10.287.110">
    <property type="entry name" value="DnaJ domain"/>
    <property type="match status" value="1"/>
</dbReference>
<protein>
    <recommendedName>
        <fullName evidence="2">J domain-containing protein</fullName>
    </recommendedName>
</protein>
<organism evidence="3 4">
    <name type="scientific">Thamnocephalis sphaerospora</name>
    <dbReference type="NCBI Taxonomy" id="78915"/>
    <lineage>
        <taxon>Eukaryota</taxon>
        <taxon>Fungi</taxon>
        <taxon>Fungi incertae sedis</taxon>
        <taxon>Zoopagomycota</taxon>
        <taxon>Zoopagomycotina</taxon>
        <taxon>Zoopagomycetes</taxon>
        <taxon>Zoopagales</taxon>
        <taxon>Sigmoideomycetaceae</taxon>
        <taxon>Thamnocephalis</taxon>
    </lineage>
</organism>
<dbReference type="PANTHER" id="PTHR44500:SF1">
    <property type="entry name" value="DNAJ HOMOLOG SUBFAMILY C MEMBER 12"/>
    <property type="match status" value="1"/>
</dbReference>
<keyword evidence="1" id="KW-0143">Chaperone</keyword>
<dbReference type="PROSITE" id="PS50076">
    <property type="entry name" value="DNAJ_2"/>
    <property type="match status" value="1"/>
</dbReference>
<dbReference type="InterPro" id="IPR029827">
    <property type="entry name" value="JDP1-like"/>
</dbReference>
<name>A0A4P9XWI1_9FUNG</name>
<dbReference type="GO" id="GO:0005737">
    <property type="term" value="C:cytoplasm"/>
    <property type="evidence" value="ECO:0007669"/>
    <property type="project" value="TreeGrafter"/>
</dbReference>
<dbReference type="OrthoDB" id="445556at2759"/>
<dbReference type="InterPro" id="IPR036869">
    <property type="entry name" value="J_dom_sf"/>
</dbReference>
<dbReference type="Proteomes" id="UP000271241">
    <property type="component" value="Unassembled WGS sequence"/>
</dbReference>
<accession>A0A4P9XWI1</accession>
<dbReference type="InterPro" id="IPR001623">
    <property type="entry name" value="DnaJ_domain"/>
</dbReference>
<gene>
    <name evidence="3" type="ORF">THASP1DRAFT_27542</name>
</gene>
<dbReference type="EMBL" id="KZ992442">
    <property type="protein sequence ID" value="RKP10658.1"/>
    <property type="molecule type" value="Genomic_DNA"/>
</dbReference>
<dbReference type="AlphaFoldDB" id="A0A4P9XWI1"/>